<dbReference type="Pfam" id="PF00664">
    <property type="entry name" value="ABC_membrane"/>
    <property type="match status" value="1"/>
</dbReference>
<feature type="transmembrane region" description="Helical" evidence="7">
    <location>
        <begin position="21"/>
        <end position="42"/>
    </location>
</feature>
<evidence type="ECO:0000256" key="5">
    <source>
        <dbReference type="ARBA" id="ARBA00022989"/>
    </source>
</evidence>
<dbReference type="EMBL" id="WAGX01000005">
    <property type="protein sequence ID" value="KAB1438477.1"/>
    <property type="molecule type" value="Genomic_DNA"/>
</dbReference>
<feature type="transmembrane region" description="Helical" evidence="7">
    <location>
        <begin position="163"/>
        <end position="180"/>
    </location>
</feature>
<organism evidence="10 11">
    <name type="scientific">Candidatus Galacturonatibacter soehngenii</name>
    <dbReference type="NCBI Taxonomy" id="2307010"/>
    <lineage>
        <taxon>Bacteria</taxon>
        <taxon>Bacillati</taxon>
        <taxon>Bacillota</taxon>
        <taxon>Clostridia</taxon>
        <taxon>Lachnospirales</taxon>
        <taxon>Lachnospiraceae</taxon>
        <taxon>Candidatus Galacturonatibacter</taxon>
    </lineage>
</organism>
<keyword evidence="2 7" id="KW-0812">Transmembrane</keyword>
<dbReference type="Gene3D" id="3.40.50.300">
    <property type="entry name" value="P-loop containing nucleotide triphosphate hydrolases"/>
    <property type="match status" value="1"/>
</dbReference>
<dbReference type="PANTHER" id="PTHR43394">
    <property type="entry name" value="ATP-DEPENDENT PERMEASE MDL1, MITOCHONDRIAL"/>
    <property type="match status" value="1"/>
</dbReference>
<comment type="subcellular location">
    <subcellularLocation>
        <location evidence="1">Cell membrane</location>
        <topology evidence="1">Multi-pass membrane protein</topology>
    </subcellularLocation>
</comment>
<keyword evidence="4 10" id="KW-0067">ATP-binding</keyword>
<dbReference type="Gene3D" id="1.20.1560.10">
    <property type="entry name" value="ABC transporter type 1, transmembrane domain"/>
    <property type="match status" value="1"/>
</dbReference>
<dbReference type="InterPro" id="IPR027417">
    <property type="entry name" value="P-loop_NTPase"/>
</dbReference>
<name>A0A7V7QKS8_9FIRM</name>
<dbReference type="GO" id="GO:0005886">
    <property type="term" value="C:plasma membrane"/>
    <property type="evidence" value="ECO:0007669"/>
    <property type="project" value="UniProtKB-SubCell"/>
</dbReference>
<dbReference type="InterPro" id="IPR003439">
    <property type="entry name" value="ABC_transporter-like_ATP-bd"/>
</dbReference>
<sequence length="555" mass="63135">MSNQEAIKILLGLLKKYKKKIAIIAVCLLASTGLNMLLPILSKNIMDKGFLGKDKTLLMQLILASAILYGCIKLIDICKEAIRIQIAADLEYSLSEQSFVHLLQMKPNYFKQKNDAEILNTLSTDIANITSIADESMFFVIAQIFGIVGGVIGLFLINYKLTLLVMLFIPFKYLAIKYFAKKRKVYMDSYMKDSESYAKWFGETITGMQEIKLFHLYSPKKEEFYNRQKDVINRKKQMNILSQLNLISDGMMIQLLQTILYIVGANMLFDLQLSLGSIFAFITYSTYVTAPISAILNIGYLLSGIIPSTKRYFAFMELEQEKEGGSVKALKAGEITLKQVSFSYQKGYKVLNHINWVIPHKGKVVLVGKNGSGKSTLINLLTRFYEVEEGEILLNGRNIQDFEINHYRSLFAVVSQQVYLFHDTIRNNICLYKKVDEITLQNAIADSGLEEFINEVSLDYMVGENGSLLSGGQRQKIAMARALIYDKPIFILDEATSNMDRYTDKQINQLIHTRLKDKTVILVTHKQETINEIETVVFLDQGKLKEIANEEIVNK</sequence>
<dbReference type="InterPro" id="IPR036640">
    <property type="entry name" value="ABC1_TM_sf"/>
</dbReference>
<dbReference type="GO" id="GO:0015421">
    <property type="term" value="F:ABC-type oligopeptide transporter activity"/>
    <property type="evidence" value="ECO:0007669"/>
    <property type="project" value="TreeGrafter"/>
</dbReference>
<keyword evidence="11" id="KW-1185">Reference proteome</keyword>
<dbReference type="InterPro" id="IPR011527">
    <property type="entry name" value="ABC1_TM_dom"/>
</dbReference>
<dbReference type="PROSITE" id="PS00211">
    <property type="entry name" value="ABC_TRANSPORTER_1"/>
    <property type="match status" value="1"/>
</dbReference>
<dbReference type="SMART" id="SM00382">
    <property type="entry name" value="AAA"/>
    <property type="match status" value="1"/>
</dbReference>
<feature type="transmembrane region" description="Helical" evidence="7">
    <location>
        <begin position="244"/>
        <end position="263"/>
    </location>
</feature>
<dbReference type="PROSITE" id="PS50893">
    <property type="entry name" value="ABC_TRANSPORTER_2"/>
    <property type="match status" value="1"/>
</dbReference>
<dbReference type="AlphaFoldDB" id="A0A7V7QKS8"/>
<gene>
    <name evidence="10" type="ORF">F7O84_13130</name>
</gene>
<evidence type="ECO:0000313" key="10">
    <source>
        <dbReference type="EMBL" id="KAB1438477.1"/>
    </source>
</evidence>
<feature type="transmembrane region" description="Helical" evidence="7">
    <location>
        <begin position="137"/>
        <end position="157"/>
    </location>
</feature>
<proteinExistence type="predicted"/>
<dbReference type="SUPFAM" id="SSF90123">
    <property type="entry name" value="ABC transporter transmembrane region"/>
    <property type="match status" value="1"/>
</dbReference>
<feature type="domain" description="ABC transporter" evidence="8">
    <location>
        <begin position="335"/>
        <end position="555"/>
    </location>
</feature>
<dbReference type="PROSITE" id="PS50929">
    <property type="entry name" value="ABC_TM1F"/>
    <property type="match status" value="1"/>
</dbReference>
<dbReference type="InterPro" id="IPR039421">
    <property type="entry name" value="Type_1_exporter"/>
</dbReference>
<evidence type="ECO:0000256" key="7">
    <source>
        <dbReference type="SAM" id="Phobius"/>
    </source>
</evidence>
<dbReference type="InterPro" id="IPR003593">
    <property type="entry name" value="AAA+_ATPase"/>
</dbReference>
<keyword evidence="6 7" id="KW-0472">Membrane</keyword>
<dbReference type="InterPro" id="IPR017871">
    <property type="entry name" value="ABC_transporter-like_CS"/>
</dbReference>
<evidence type="ECO:0000259" key="9">
    <source>
        <dbReference type="PROSITE" id="PS50929"/>
    </source>
</evidence>
<dbReference type="GO" id="GO:0016887">
    <property type="term" value="F:ATP hydrolysis activity"/>
    <property type="evidence" value="ECO:0007669"/>
    <property type="project" value="InterPro"/>
</dbReference>
<evidence type="ECO:0000256" key="4">
    <source>
        <dbReference type="ARBA" id="ARBA00022840"/>
    </source>
</evidence>
<comment type="caution">
    <text evidence="10">The sequence shown here is derived from an EMBL/GenBank/DDBJ whole genome shotgun (WGS) entry which is preliminary data.</text>
</comment>
<evidence type="ECO:0000256" key="2">
    <source>
        <dbReference type="ARBA" id="ARBA00022692"/>
    </source>
</evidence>
<evidence type="ECO:0000256" key="3">
    <source>
        <dbReference type="ARBA" id="ARBA00022741"/>
    </source>
</evidence>
<keyword evidence="3" id="KW-0547">Nucleotide-binding</keyword>
<dbReference type="CDD" id="cd07346">
    <property type="entry name" value="ABC_6TM_exporters"/>
    <property type="match status" value="1"/>
</dbReference>
<dbReference type="Pfam" id="PF00005">
    <property type="entry name" value="ABC_tran"/>
    <property type="match status" value="1"/>
</dbReference>
<evidence type="ECO:0000256" key="1">
    <source>
        <dbReference type="ARBA" id="ARBA00004651"/>
    </source>
</evidence>
<dbReference type="PANTHER" id="PTHR43394:SF1">
    <property type="entry name" value="ATP-BINDING CASSETTE SUB-FAMILY B MEMBER 10, MITOCHONDRIAL"/>
    <property type="match status" value="1"/>
</dbReference>
<accession>A0A7V7QKS8</accession>
<feature type="transmembrane region" description="Helical" evidence="7">
    <location>
        <begin position="275"/>
        <end position="302"/>
    </location>
</feature>
<evidence type="ECO:0000259" key="8">
    <source>
        <dbReference type="PROSITE" id="PS50893"/>
    </source>
</evidence>
<feature type="transmembrane region" description="Helical" evidence="7">
    <location>
        <begin position="57"/>
        <end position="75"/>
    </location>
</feature>
<dbReference type="SUPFAM" id="SSF52540">
    <property type="entry name" value="P-loop containing nucleoside triphosphate hydrolases"/>
    <property type="match status" value="1"/>
</dbReference>
<dbReference type="Proteomes" id="UP000461768">
    <property type="component" value="Unassembled WGS sequence"/>
</dbReference>
<dbReference type="OrthoDB" id="1891664at2"/>
<evidence type="ECO:0000256" key="6">
    <source>
        <dbReference type="ARBA" id="ARBA00023136"/>
    </source>
</evidence>
<keyword evidence="5 7" id="KW-1133">Transmembrane helix</keyword>
<dbReference type="GO" id="GO:0005524">
    <property type="term" value="F:ATP binding"/>
    <property type="evidence" value="ECO:0007669"/>
    <property type="project" value="UniProtKB-KW"/>
</dbReference>
<reference evidence="10 11" key="1">
    <citation type="submission" date="2019-09" db="EMBL/GenBank/DDBJ databases">
        <authorList>
            <person name="Valk L.C."/>
        </authorList>
    </citation>
    <scope>NUCLEOTIDE SEQUENCE [LARGE SCALE GENOMIC DNA]</scope>
    <source>
        <strain evidence="10">GalUA</strain>
    </source>
</reference>
<feature type="domain" description="ABC transmembrane type-1" evidence="9">
    <location>
        <begin position="22"/>
        <end position="304"/>
    </location>
</feature>
<evidence type="ECO:0000313" key="11">
    <source>
        <dbReference type="Proteomes" id="UP000461768"/>
    </source>
</evidence>
<dbReference type="RefSeq" id="WP_151145982.1">
    <property type="nucleotide sequence ID" value="NZ_WAGX01000005.1"/>
</dbReference>
<reference evidence="10 11" key="2">
    <citation type="submission" date="2020-02" db="EMBL/GenBank/DDBJ databases">
        <title>Candidatus Galacturonibacter soehngenii shows hetero-acetogenic catabolism of galacturonic acid but lacks a canonical carbon monoxide dehydrogenase/acetyl-CoA synthase complex.</title>
        <authorList>
            <person name="Diender M."/>
            <person name="Stouten G.R."/>
            <person name="Petersen J.F."/>
            <person name="Nielsen P.H."/>
            <person name="Dueholm M.S."/>
            <person name="Pronk J.T."/>
            <person name="Van Loosdrecht M.C.M."/>
        </authorList>
    </citation>
    <scope>NUCLEOTIDE SEQUENCE [LARGE SCALE GENOMIC DNA]</scope>
    <source>
        <strain evidence="10">GalUA</strain>
    </source>
</reference>
<protein>
    <submittedName>
        <fullName evidence="10">ABC transporter ATP-binding protein</fullName>
    </submittedName>
</protein>